<comment type="caution">
    <text evidence="9">The sequence shown here is derived from an EMBL/GenBank/DDBJ whole genome shotgun (WGS) entry which is preliminary data.</text>
</comment>
<evidence type="ECO:0000256" key="2">
    <source>
        <dbReference type="ARBA" id="ARBA00009142"/>
    </source>
</evidence>
<keyword evidence="6 8" id="KW-1133">Transmembrane helix</keyword>
<evidence type="ECO:0000313" key="9">
    <source>
        <dbReference type="EMBL" id="GHD10411.1"/>
    </source>
</evidence>
<dbReference type="PANTHER" id="PTHR30269">
    <property type="entry name" value="TRANSMEMBRANE PROTEIN YFCA"/>
    <property type="match status" value="1"/>
</dbReference>
<keyword evidence="5 8" id="KW-0812">Transmembrane</keyword>
<evidence type="ECO:0000256" key="3">
    <source>
        <dbReference type="ARBA" id="ARBA00022448"/>
    </source>
</evidence>
<feature type="transmembrane region" description="Helical" evidence="8">
    <location>
        <begin position="155"/>
        <end position="174"/>
    </location>
</feature>
<evidence type="ECO:0000256" key="7">
    <source>
        <dbReference type="ARBA" id="ARBA00023136"/>
    </source>
</evidence>
<evidence type="ECO:0000256" key="5">
    <source>
        <dbReference type="ARBA" id="ARBA00022692"/>
    </source>
</evidence>
<gene>
    <name evidence="9" type="ORF">GCM10016234_12250</name>
</gene>
<comment type="subcellular location">
    <subcellularLocation>
        <location evidence="1 8">Cell membrane</location>
        <topology evidence="1 8">Multi-pass membrane protein</topology>
    </subcellularLocation>
</comment>
<proteinExistence type="inferred from homology"/>
<dbReference type="InterPro" id="IPR002781">
    <property type="entry name" value="TM_pro_TauE-like"/>
</dbReference>
<evidence type="ECO:0000256" key="6">
    <source>
        <dbReference type="ARBA" id="ARBA00022989"/>
    </source>
</evidence>
<reference evidence="9" key="1">
    <citation type="journal article" date="2014" name="Int. J. Syst. Evol. Microbiol.">
        <title>Complete genome sequence of Corynebacterium casei LMG S-19264T (=DSM 44701T), isolated from a smear-ripened cheese.</title>
        <authorList>
            <consortium name="US DOE Joint Genome Institute (JGI-PGF)"/>
            <person name="Walter F."/>
            <person name="Albersmeier A."/>
            <person name="Kalinowski J."/>
            <person name="Ruckert C."/>
        </authorList>
    </citation>
    <scope>NUCLEOTIDE SEQUENCE</scope>
    <source>
        <strain evidence="9">KCTC 42249</strain>
    </source>
</reference>
<dbReference type="GO" id="GO:0005886">
    <property type="term" value="C:plasma membrane"/>
    <property type="evidence" value="ECO:0007669"/>
    <property type="project" value="UniProtKB-SubCell"/>
</dbReference>
<reference evidence="9" key="2">
    <citation type="submission" date="2020-09" db="EMBL/GenBank/DDBJ databases">
        <authorList>
            <person name="Sun Q."/>
            <person name="Kim S."/>
        </authorList>
    </citation>
    <scope>NUCLEOTIDE SEQUENCE</scope>
    <source>
        <strain evidence="9">KCTC 42249</strain>
    </source>
</reference>
<dbReference type="EMBL" id="BMZQ01000001">
    <property type="protein sequence ID" value="GHD10411.1"/>
    <property type="molecule type" value="Genomic_DNA"/>
</dbReference>
<evidence type="ECO:0000256" key="1">
    <source>
        <dbReference type="ARBA" id="ARBA00004651"/>
    </source>
</evidence>
<feature type="transmembrane region" description="Helical" evidence="8">
    <location>
        <begin position="102"/>
        <end position="120"/>
    </location>
</feature>
<dbReference type="AlphaFoldDB" id="A0A8J3DVB8"/>
<organism evidence="9 10">
    <name type="scientific">Tianweitania populi</name>
    <dbReference type="NCBI Taxonomy" id="1607949"/>
    <lineage>
        <taxon>Bacteria</taxon>
        <taxon>Pseudomonadati</taxon>
        <taxon>Pseudomonadota</taxon>
        <taxon>Alphaproteobacteria</taxon>
        <taxon>Hyphomicrobiales</taxon>
        <taxon>Phyllobacteriaceae</taxon>
        <taxon>Tianweitania</taxon>
    </lineage>
</organism>
<dbReference type="PANTHER" id="PTHR30269:SF0">
    <property type="entry name" value="MEMBRANE TRANSPORTER PROTEIN YFCA-RELATED"/>
    <property type="match status" value="1"/>
</dbReference>
<comment type="similarity">
    <text evidence="2 8">Belongs to the 4-toluene sulfonate uptake permease (TSUP) (TC 2.A.102) family.</text>
</comment>
<keyword evidence="4 8" id="KW-1003">Cell membrane</keyword>
<name>A0A8J3DVB8_9HYPH</name>
<evidence type="ECO:0000256" key="8">
    <source>
        <dbReference type="RuleBase" id="RU363041"/>
    </source>
</evidence>
<protein>
    <recommendedName>
        <fullName evidence="8">Probable membrane transporter protein</fullName>
    </recommendedName>
</protein>
<evidence type="ECO:0000256" key="4">
    <source>
        <dbReference type="ARBA" id="ARBA00022475"/>
    </source>
</evidence>
<keyword evidence="10" id="KW-1185">Reference proteome</keyword>
<keyword evidence="3" id="KW-0813">Transport</keyword>
<dbReference type="InterPro" id="IPR052017">
    <property type="entry name" value="TSUP"/>
</dbReference>
<dbReference type="RefSeq" id="WP_189502529.1">
    <property type="nucleotide sequence ID" value="NZ_BMZQ01000001.1"/>
</dbReference>
<evidence type="ECO:0000313" key="10">
    <source>
        <dbReference type="Proteomes" id="UP000630142"/>
    </source>
</evidence>
<dbReference type="Pfam" id="PF01925">
    <property type="entry name" value="TauE"/>
    <property type="match status" value="1"/>
</dbReference>
<accession>A0A8J3DVB8</accession>
<dbReference type="Proteomes" id="UP000630142">
    <property type="component" value="Unassembled WGS sequence"/>
</dbReference>
<feature type="transmembrane region" description="Helical" evidence="8">
    <location>
        <begin position="231"/>
        <end position="249"/>
    </location>
</feature>
<sequence>MPELTFHLLAILALAAFLAGFIDSIAGGGGMVTVPVLLLAGFPPVEALGTNKLQGLFGSASSTIAYAQKGHVDLRGQLPSAIASGVGGIFGALLAAVLPGEWLQLVLPVLLVAIALYFALKPSMDDVDRAQRMTPFLFGLTVVPLIGFYDGLFGPGTGSFFMLAFVTLAGYGLLKATAHTKLLNFASNVGSFGAFALVGVISWKAGLVMGVAQFIGARLGAMLAMRVGSRLIRPLLVVTCVALAIKLLLDEKNPFHAFLFG</sequence>
<keyword evidence="7 8" id="KW-0472">Membrane</keyword>